<dbReference type="InterPro" id="IPR036908">
    <property type="entry name" value="RlpA-like_sf"/>
</dbReference>
<dbReference type="PANTHER" id="PTHR31836:SF21">
    <property type="entry name" value="EXPANSIN-LIKE PROTEIN 7"/>
    <property type="match status" value="1"/>
</dbReference>
<dbReference type="Proteomes" id="UP000785171">
    <property type="component" value="Unassembled WGS sequence"/>
</dbReference>
<dbReference type="Proteomes" id="UP000285624">
    <property type="component" value="Unassembled WGS sequence"/>
</dbReference>
<feature type="domain" description="Expansin-like EG45" evidence="3">
    <location>
        <begin position="1"/>
        <end position="83"/>
    </location>
</feature>
<dbReference type="SUPFAM" id="SSF50685">
    <property type="entry name" value="Barwin-like endoglucanases"/>
    <property type="match status" value="1"/>
</dbReference>
<evidence type="ECO:0000256" key="2">
    <source>
        <dbReference type="SAM" id="Phobius"/>
    </source>
</evidence>
<dbReference type="InterPro" id="IPR051477">
    <property type="entry name" value="Expansin_CellWall"/>
</dbReference>
<evidence type="ECO:0000313" key="8">
    <source>
        <dbReference type="Proteomes" id="UP000285624"/>
    </source>
</evidence>
<dbReference type="EMBL" id="MBDN02000391">
    <property type="protein sequence ID" value="RLN75678.1"/>
    <property type="molecule type" value="Genomic_DNA"/>
</dbReference>
<dbReference type="Gene3D" id="2.60.40.760">
    <property type="entry name" value="Expansin, cellulose-binding-like domain"/>
    <property type="match status" value="1"/>
</dbReference>
<feature type="transmembrane region" description="Helical" evidence="2">
    <location>
        <begin position="124"/>
        <end position="148"/>
    </location>
</feature>
<comment type="caution">
    <text evidence="6">The sequence shown here is derived from an EMBL/GenBank/DDBJ whole genome shotgun (WGS) entry which is preliminary data.</text>
</comment>
<sequence length="283" mass="31063">MYAALNADQWDDTMNCGRCAEVWCTDASCSGRSSEIVYILDQCPGCSHGDLDLSPAVFKSVMGQSPSKLSIAWKFVDCPVSNNVQYCLKSGSSEFWVAIQPANFASGVESLKINGQKTSMVDSAYYFLIDGSVCGCALAAIVLALYVCRRKTQIDDRKYPEELLTPVSATAQAPFTTFLPLSKMAAIVPISCNQRWRSRSRNASTDSDFLGLMPTSTSVVAEVGIVMLEEVAYEGDSENQLVEAISSPHNLVLPREYAAQESAWRIERQNNAKSMERRRAIGF</sequence>
<reference evidence="4" key="1">
    <citation type="journal article" date="2015" name="Genom Data">
        <title>Genome sequences of six Phytophthora species associated with forests in New Zealand.</title>
        <authorList>
            <person name="Studholme D.J."/>
            <person name="McDougal R.L."/>
            <person name="Sambles C."/>
            <person name="Hansen E."/>
            <person name="Hardy G."/>
            <person name="Grant M."/>
            <person name="Ganley R.J."/>
            <person name="Williams N.M."/>
        </authorList>
    </citation>
    <scope>NUCLEOTIDE SEQUENCE</scope>
    <source>
        <strain evidence="4">NZFS 2646</strain>
        <strain evidence="5">NZFS 3630</strain>
    </source>
</reference>
<keyword evidence="1" id="KW-0732">Signal</keyword>
<dbReference type="Gene3D" id="2.40.40.10">
    <property type="entry name" value="RlpA-like domain"/>
    <property type="match status" value="1"/>
</dbReference>
<gene>
    <name evidence="6" type="ORF">BBI17_008096</name>
    <name evidence="7" type="ORF">BBO99_00008146</name>
    <name evidence="4" type="ORF">JM16_007915</name>
    <name evidence="5" type="ORF">JM18_007763</name>
</gene>
<proteinExistence type="predicted"/>
<dbReference type="Proteomes" id="UP000792063">
    <property type="component" value="Unassembled WGS sequence"/>
</dbReference>
<reference evidence="4" key="3">
    <citation type="submission" date="2020-06" db="EMBL/GenBank/DDBJ databases">
        <authorList>
            <person name="Studholme D.J."/>
        </authorList>
    </citation>
    <scope>NUCLEOTIDE SEQUENCE</scope>
    <source>
        <strain evidence="4">NZFS 2646</strain>
        <strain evidence="5">NZFS 3630</strain>
    </source>
</reference>
<dbReference type="AlphaFoldDB" id="A0A3R7G6I1"/>
<evidence type="ECO:0000313" key="4">
    <source>
        <dbReference type="EMBL" id="KAG2513561.1"/>
    </source>
</evidence>
<protein>
    <recommendedName>
        <fullName evidence="3">Expansin-like EG45 domain-containing protein</fullName>
    </recommendedName>
</protein>
<dbReference type="EMBL" id="MAYM02000449">
    <property type="protein sequence ID" value="RLN38343.1"/>
    <property type="molecule type" value="Genomic_DNA"/>
</dbReference>
<name>A0A3R7G6I1_9STRA</name>
<dbReference type="InterPro" id="IPR036749">
    <property type="entry name" value="Expansin_CBD_sf"/>
</dbReference>
<evidence type="ECO:0000313" key="5">
    <source>
        <dbReference type="EMBL" id="KAG2518229.1"/>
    </source>
</evidence>
<dbReference type="Pfam" id="PF03330">
    <property type="entry name" value="DPBB_1"/>
    <property type="match status" value="1"/>
</dbReference>
<dbReference type="PROSITE" id="PS50842">
    <property type="entry name" value="EXPANSIN_EG45"/>
    <property type="match status" value="1"/>
</dbReference>
<evidence type="ECO:0000313" key="7">
    <source>
        <dbReference type="EMBL" id="RLN75678.1"/>
    </source>
</evidence>
<dbReference type="EMBL" id="JPWU03000376">
    <property type="protein sequence ID" value="KAG2518229.1"/>
    <property type="molecule type" value="Genomic_DNA"/>
</dbReference>
<dbReference type="CDD" id="cd22271">
    <property type="entry name" value="DPBB_EXP_N-like"/>
    <property type="match status" value="1"/>
</dbReference>
<accession>A0A3R7G6I1</accession>
<evidence type="ECO:0000259" key="3">
    <source>
        <dbReference type="PROSITE" id="PS50842"/>
    </source>
</evidence>
<dbReference type="EMBL" id="JPWV03000381">
    <property type="protein sequence ID" value="KAG2513561.1"/>
    <property type="molecule type" value="Genomic_DNA"/>
</dbReference>
<dbReference type="Proteomes" id="UP000285883">
    <property type="component" value="Unassembled WGS sequence"/>
</dbReference>
<reference evidence="8 9" key="2">
    <citation type="submission" date="2018-07" db="EMBL/GenBank/DDBJ databases">
        <title>Genome sequencing of oomycete isolates from Chile give support for New Zealand origin for Phytophthora kernoviae and make available the first Nothophytophthora sp. genome.</title>
        <authorList>
            <person name="Studholme D.J."/>
            <person name="Sanfuentes E."/>
            <person name="Panda P."/>
            <person name="Hill R."/>
            <person name="Sambles C."/>
            <person name="Grant M."/>
            <person name="Williams N.M."/>
            <person name="Mcdougal R.L."/>
        </authorList>
    </citation>
    <scope>NUCLEOTIDE SEQUENCE [LARGE SCALE GENOMIC DNA]</scope>
    <source>
        <strain evidence="6">Chile2</strain>
        <strain evidence="7">Chile4</strain>
    </source>
</reference>
<keyword evidence="2" id="KW-1133">Transmembrane helix</keyword>
<dbReference type="InterPro" id="IPR009009">
    <property type="entry name" value="RlpA-like_DPBB"/>
</dbReference>
<keyword evidence="2" id="KW-0812">Transmembrane</keyword>
<evidence type="ECO:0000256" key="1">
    <source>
        <dbReference type="ARBA" id="ARBA00022729"/>
    </source>
</evidence>
<organism evidence="6 9">
    <name type="scientific">Phytophthora kernoviae</name>
    <dbReference type="NCBI Taxonomy" id="325452"/>
    <lineage>
        <taxon>Eukaryota</taxon>
        <taxon>Sar</taxon>
        <taxon>Stramenopiles</taxon>
        <taxon>Oomycota</taxon>
        <taxon>Peronosporomycetes</taxon>
        <taxon>Peronosporales</taxon>
        <taxon>Peronosporaceae</taxon>
        <taxon>Phytophthora</taxon>
    </lineage>
</organism>
<evidence type="ECO:0000313" key="6">
    <source>
        <dbReference type="EMBL" id="RLN38343.1"/>
    </source>
</evidence>
<dbReference type="InterPro" id="IPR007112">
    <property type="entry name" value="Expansin/allergen_DPBB_dom"/>
</dbReference>
<dbReference type="PANTHER" id="PTHR31836">
    <property type="match status" value="1"/>
</dbReference>
<keyword evidence="2" id="KW-0472">Membrane</keyword>
<evidence type="ECO:0000313" key="9">
    <source>
        <dbReference type="Proteomes" id="UP000285883"/>
    </source>
</evidence>
<keyword evidence="8" id="KW-1185">Reference proteome</keyword>